<gene>
    <name evidence="3" type="ORF">V1479_04620</name>
</gene>
<comment type="caution">
    <text evidence="3">The sequence shown here is derived from an EMBL/GenBank/DDBJ whole genome shotgun (WGS) entry which is preliminary data.</text>
</comment>
<dbReference type="Pfam" id="PF07883">
    <property type="entry name" value="Cupin_2"/>
    <property type="match status" value="1"/>
</dbReference>
<evidence type="ECO:0000313" key="4">
    <source>
        <dbReference type="Proteomes" id="UP001559025"/>
    </source>
</evidence>
<protein>
    <submittedName>
        <fullName evidence="3">XRE family transcriptional regulator</fullName>
    </submittedName>
</protein>
<dbReference type="RefSeq" id="WP_368801855.1">
    <property type="nucleotide sequence ID" value="NZ_JAZHFV010000001.1"/>
</dbReference>
<dbReference type="SUPFAM" id="SSF51182">
    <property type="entry name" value="RmlC-like cupins"/>
    <property type="match status" value="1"/>
</dbReference>
<dbReference type="InterPro" id="IPR010982">
    <property type="entry name" value="Lambda_DNA-bd_dom_sf"/>
</dbReference>
<dbReference type="InterPro" id="IPR011051">
    <property type="entry name" value="RmlC_Cupin_sf"/>
</dbReference>
<dbReference type="PANTHER" id="PTHR46797">
    <property type="entry name" value="HTH-TYPE TRANSCRIPTIONAL REGULATOR"/>
    <property type="match status" value="1"/>
</dbReference>
<dbReference type="InterPro" id="IPR013096">
    <property type="entry name" value="Cupin_2"/>
</dbReference>
<proteinExistence type="predicted"/>
<dbReference type="Pfam" id="PF01381">
    <property type="entry name" value="HTH_3"/>
    <property type="match status" value="1"/>
</dbReference>
<evidence type="ECO:0000259" key="2">
    <source>
        <dbReference type="PROSITE" id="PS50943"/>
    </source>
</evidence>
<feature type="domain" description="HTH cro/C1-type" evidence="2">
    <location>
        <begin position="26"/>
        <end position="80"/>
    </location>
</feature>
<sequence>MNVRPAEVIEPDVETAVPGLDIGARLAQLRQQQGWTLQQASKRTGVSASALSKIERNELSPTISTLQRVAHGYELDVVALLNDREASRSLPGRRSVTRADEGRPYQSNSCANTVLCADLLDKRMTPIRTRVTARSPDEYRSWPVSDAEIFVTVIKGTMVVHSQIYEPLILNAGDSLYYDAGSPHIWTSQGPEDAEVIWVISS</sequence>
<dbReference type="CDD" id="cd00093">
    <property type="entry name" value="HTH_XRE"/>
    <property type="match status" value="1"/>
</dbReference>
<dbReference type="SUPFAM" id="SSF47413">
    <property type="entry name" value="lambda repressor-like DNA-binding domains"/>
    <property type="match status" value="1"/>
</dbReference>
<dbReference type="CDD" id="cd02209">
    <property type="entry name" value="cupin_XRE_C"/>
    <property type="match status" value="1"/>
</dbReference>
<keyword evidence="4" id="KW-1185">Reference proteome</keyword>
<dbReference type="PANTHER" id="PTHR46797:SF20">
    <property type="entry name" value="BLR4304 PROTEIN"/>
    <property type="match status" value="1"/>
</dbReference>
<dbReference type="Gene3D" id="2.60.120.10">
    <property type="entry name" value="Jelly Rolls"/>
    <property type="match status" value="1"/>
</dbReference>
<dbReference type="Proteomes" id="UP001559025">
    <property type="component" value="Unassembled WGS sequence"/>
</dbReference>
<dbReference type="PROSITE" id="PS50943">
    <property type="entry name" value="HTH_CROC1"/>
    <property type="match status" value="1"/>
</dbReference>
<dbReference type="InterPro" id="IPR014710">
    <property type="entry name" value="RmlC-like_jellyroll"/>
</dbReference>
<evidence type="ECO:0000313" key="3">
    <source>
        <dbReference type="EMBL" id="MEX4006575.1"/>
    </source>
</evidence>
<dbReference type="InterPro" id="IPR001387">
    <property type="entry name" value="Cro/C1-type_HTH"/>
</dbReference>
<organism evidence="3 4">
    <name type="scientific">Neoaquamicrobium sediminum</name>
    <dbReference type="NCBI Taxonomy" id="1849104"/>
    <lineage>
        <taxon>Bacteria</taxon>
        <taxon>Pseudomonadati</taxon>
        <taxon>Pseudomonadota</taxon>
        <taxon>Alphaproteobacteria</taxon>
        <taxon>Hyphomicrobiales</taxon>
        <taxon>Phyllobacteriaceae</taxon>
        <taxon>Neoaquamicrobium</taxon>
    </lineage>
</organism>
<dbReference type="EMBL" id="JAZHFV010000001">
    <property type="protein sequence ID" value="MEX4006575.1"/>
    <property type="molecule type" value="Genomic_DNA"/>
</dbReference>
<dbReference type="InterPro" id="IPR050807">
    <property type="entry name" value="TransReg_Diox_bact_type"/>
</dbReference>
<accession>A0ABV3WPT3</accession>
<reference evidence="3 4" key="1">
    <citation type="submission" date="2024-01" db="EMBL/GenBank/DDBJ databases">
        <title>New evidence supports the origin of RcGTA from prophage.</title>
        <authorList>
            <person name="Xu Y."/>
            <person name="Liu B."/>
            <person name="Chen F."/>
        </authorList>
    </citation>
    <scope>NUCLEOTIDE SEQUENCE [LARGE SCALE GENOMIC DNA]</scope>
    <source>
        <strain evidence="3 4">CBW1107-2</strain>
    </source>
</reference>
<dbReference type="Gene3D" id="1.10.260.40">
    <property type="entry name" value="lambda repressor-like DNA-binding domains"/>
    <property type="match status" value="1"/>
</dbReference>
<name>A0ABV3WPT3_9HYPH</name>
<keyword evidence="1" id="KW-0238">DNA-binding</keyword>
<dbReference type="SMART" id="SM00530">
    <property type="entry name" value="HTH_XRE"/>
    <property type="match status" value="1"/>
</dbReference>
<evidence type="ECO:0000256" key="1">
    <source>
        <dbReference type="ARBA" id="ARBA00023125"/>
    </source>
</evidence>